<dbReference type="PANTHER" id="PTHR35004:SF8">
    <property type="entry name" value="TRANSPOSASE RV3428C-RELATED"/>
    <property type="match status" value="1"/>
</dbReference>
<reference evidence="6 8" key="1">
    <citation type="submission" date="2015-12" db="EMBL/GenBank/DDBJ databases">
        <authorList>
            <person name="Shamseldin A."/>
            <person name="Moawad H."/>
            <person name="Abd El-Rahim W.M."/>
            <person name="Sadowsky M.J."/>
        </authorList>
    </citation>
    <scope>NUCLEOTIDE SEQUENCE [LARGE SCALE GENOMIC DNA]</scope>
    <source>
        <strain evidence="6 8">SM2</strain>
    </source>
</reference>
<dbReference type="GO" id="GO:0015074">
    <property type="term" value="P:DNA integration"/>
    <property type="evidence" value="ECO:0007669"/>
    <property type="project" value="InterPro"/>
</dbReference>
<proteinExistence type="inferred from homology"/>
<evidence type="ECO:0000256" key="2">
    <source>
        <dbReference type="SAM" id="MobiDB-lite"/>
    </source>
</evidence>
<dbReference type="KEGG" id="zal:AZF00_09400"/>
<dbReference type="NCBIfam" id="NF033546">
    <property type="entry name" value="transpos_IS21"/>
    <property type="match status" value="1"/>
</dbReference>
<dbReference type="InterPro" id="IPR054353">
    <property type="entry name" value="IstA-like_C"/>
</dbReference>
<sequence>MPNTRLAMRHIKEILRLKLEAKLSHRQIARSLGIGVGTVSTYGKRASALGLCWPLPAELSDNDLEQLLFPSPQLSARHGRVMPDCAAIHLELKRKSVTKQLLWEEYKQAYGDAGYQYSQYCGYYREWRAQQKRSMRQIHLAGEKLFVDYSGATVPIVNPDTGEIRNAEIFVATLGASNYTFATASWTQRKADWIDAHVKAFEFFGGVPEIIVPDQLRSAVSKPCRYEPTINASYQHMASHYRTAIIPARPLKPKDKAKAENAVLIVQRWILAKLRHQTFFTLAELNLAIKGLLEDLNQRPFKKLPGCRLSQFEMLDKPALKPLPATRYEYLEFKLARVNIDYHVEFDKHYYSVPHHLVKTQVEIQASRDGVAIFFKDQQVARHARSQRQGGFTTNTQHMPEAHQRHQQWTPKRLLSWAGTIGPETHAMVELFLQRKQVPEQAYRACLGLLNLAKQYTPARLEAACLRAQHIKALRLSNIKSILQSNMDQLALPLEPQAQASESHRNVRGANYYH</sequence>
<dbReference type="RefSeq" id="WP_040802637.1">
    <property type="nucleotide sequence ID" value="NZ_CP014544.1"/>
</dbReference>
<evidence type="ECO:0000256" key="1">
    <source>
        <dbReference type="ARBA" id="ARBA00009277"/>
    </source>
</evidence>
<evidence type="ECO:0000313" key="8">
    <source>
        <dbReference type="Proteomes" id="UP000074119"/>
    </source>
</evidence>
<organism evidence="6 8">
    <name type="scientific">Zhongshania aliphaticivorans</name>
    <dbReference type="NCBI Taxonomy" id="1470434"/>
    <lineage>
        <taxon>Bacteria</taxon>
        <taxon>Pseudomonadati</taxon>
        <taxon>Pseudomonadota</taxon>
        <taxon>Gammaproteobacteria</taxon>
        <taxon>Cellvibrionales</taxon>
        <taxon>Spongiibacteraceae</taxon>
        <taxon>Zhongshania</taxon>
    </lineage>
</organism>
<gene>
    <name evidence="5" type="ORF">AZF00_09105</name>
    <name evidence="6" type="ORF">AZF00_09400</name>
    <name evidence="7" type="ORF">AZF00_10260</name>
</gene>
<dbReference type="AlphaFoldDB" id="A0A127MAX3"/>
<evidence type="ECO:0000259" key="3">
    <source>
        <dbReference type="PROSITE" id="PS50532"/>
    </source>
</evidence>
<evidence type="ECO:0000313" key="5">
    <source>
        <dbReference type="EMBL" id="AMO70321.1"/>
    </source>
</evidence>
<dbReference type="Proteomes" id="UP000074119">
    <property type="component" value="Chromosome"/>
</dbReference>
<dbReference type="InterPro" id="IPR012337">
    <property type="entry name" value="RNaseH-like_sf"/>
</dbReference>
<comment type="similarity">
    <text evidence="1">Belongs to the transposase IS21/IS408/IS1162 family.</text>
</comment>
<feature type="domain" description="Integrase catalytic" evidence="4">
    <location>
        <begin position="133"/>
        <end position="319"/>
    </location>
</feature>
<dbReference type="PROSITE" id="PS50532">
    <property type="entry name" value="HTH_IS408"/>
    <property type="match status" value="1"/>
</dbReference>
<name>A0A127MAX3_9GAMM</name>
<dbReference type="STRING" id="1470434.AZF00_09105"/>
<dbReference type="KEGG" id="zal:AZF00_09105"/>
<dbReference type="Gene3D" id="3.30.420.10">
    <property type="entry name" value="Ribonuclease H-like superfamily/Ribonuclease H"/>
    <property type="match status" value="1"/>
</dbReference>
<feature type="domain" description="HTH IS408-type" evidence="3">
    <location>
        <begin position="11"/>
        <end position="92"/>
    </location>
</feature>
<dbReference type="EMBL" id="CP014544">
    <property type="protein sequence ID" value="AMO70325.1"/>
    <property type="molecule type" value="Genomic_DNA"/>
</dbReference>
<evidence type="ECO:0000259" key="4">
    <source>
        <dbReference type="PROSITE" id="PS50994"/>
    </source>
</evidence>
<feature type="region of interest" description="Disordered" evidence="2">
    <location>
        <begin position="495"/>
        <end position="514"/>
    </location>
</feature>
<dbReference type="Pfam" id="PF00665">
    <property type="entry name" value="rve"/>
    <property type="match status" value="1"/>
</dbReference>
<dbReference type="PROSITE" id="PS50994">
    <property type="entry name" value="INTEGRASE"/>
    <property type="match status" value="1"/>
</dbReference>
<dbReference type="SUPFAM" id="SSF53098">
    <property type="entry name" value="Ribonuclease H-like"/>
    <property type="match status" value="1"/>
</dbReference>
<protein>
    <submittedName>
        <fullName evidence="6">Transposase</fullName>
    </submittedName>
</protein>
<evidence type="ECO:0000313" key="6">
    <source>
        <dbReference type="EMBL" id="AMO70325.1"/>
    </source>
</evidence>
<accession>A0A127MAX3</accession>
<dbReference type="InterPro" id="IPR036397">
    <property type="entry name" value="RNaseH_sf"/>
</dbReference>
<dbReference type="InterPro" id="IPR017895">
    <property type="entry name" value="HTH_IS408/IS1162_type"/>
</dbReference>
<dbReference type="Pfam" id="PF22483">
    <property type="entry name" value="Mu-transpos_C_2"/>
    <property type="match status" value="1"/>
</dbReference>
<dbReference type="KEGG" id="zal:AZF00_10260"/>
<dbReference type="GO" id="GO:0003676">
    <property type="term" value="F:nucleic acid binding"/>
    <property type="evidence" value="ECO:0007669"/>
    <property type="project" value="InterPro"/>
</dbReference>
<dbReference type="InterPro" id="IPR001584">
    <property type="entry name" value="Integrase_cat-core"/>
</dbReference>
<dbReference type="EMBL" id="CP014544">
    <property type="protein sequence ID" value="AMO70336.1"/>
    <property type="molecule type" value="Genomic_DNA"/>
</dbReference>
<dbReference type="PANTHER" id="PTHR35004">
    <property type="entry name" value="TRANSPOSASE RV3428C-RELATED"/>
    <property type="match status" value="1"/>
</dbReference>
<evidence type="ECO:0000313" key="7">
    <source>
        <dbReference type="EMBL" id="AMO70336.1"/>
    </source>
</evidence>
<dbReference type="EMBL" id="CP014544">
    <property type="protein sequence ID" value="AMO70321.1"/>
    <property type="molecule type" value="Genomic_DNA"/>
</dbReference>